<dbReference type="SUPFAM" id="SSF48208">
    <property type="entry name" value="Six-hairpin glycosidases"/>
    <property type="match status" value="1"/>
</dbReference>
<dbReference type="EMBL" id="QMFY01000002">
    <property type="protein sequence ID" value="RAW02416.1"/>
    <property type="molecule type" value="Genomic_DNA"/>
</dbReference>
<feature type="domain" description="DUF4964" evidence="1">
    <location>
        <begin position="18"/>
        <end position="101"/>
    </location>
</feature>
<gene>
    <name evidence="4" type="ORF">DQQ10_06400</name>
</gene>
<dbReference type="AlphaFoldDB" id="A0A364Y5Z3"/>
<sequence>MFTKSFNKILSLVVVGIVLGSCTQQERKSTEEAGVAFRAPAFPLITIDPYTSAWSTSDQLFDSPVKHWTGKNHSLIGAIRVDGKTYRFLGKEEIPLQPVLPNAKYEAWDGKFVTQQPSKGWEKSEFNDASWKTSKAAFGTPNTGETKTPWTTKEIWVRRTFTMPTINNEGDLYLIYSHDDDFELYLNGMQIVNTGNRAKTNVTLKLDKSLLKSDGQNVIAAHCLDRGGLAYVDFGIFKDSDIKPVFAQAAVQKSAKITATQTKYDFTCGPVDLHVEFASPLLMDDLDLLSRPVNYVSYEVVSKDGQSHDVEVYFDATPEWAVNELNQEVELTTGKSDNVNFAKAGTTEQPVLQKKGDNVRIDWGHFYLAATSSENNAVAIGDFSAMKKSFVEGGSVTSSDKEITAVMSNAMPVLAYTDNLHKVSSTPAKGYVMLAYNDVESIQYFGKNLKAWWTKDGQVSFDNALTSAAADYEKIIERCDALDSKIYQEALSAGGENYARLCLLAYRQAIAAHKLVKDPQGNTLFLSKENFSNGSIGTVDVTYPSAPLFLKYNPELLKGMLNPIFYYTESGKWTKPFAAHDVGTYPLANGQTYGGDMPVEECGNMLILTTAIANVEGNAKYAEKHWDALTTWANYLLENGLDPENQLCTDDFAGHFAHNVNLSAKAIMGIAGYGKLAEMLGKKDIAEKYTSQAKQMAQEWIKMADDGDHFKLTFDQTGTWSQKYNLVWDKLLKLDIFPKEVTQKEIAYYLTKQNKYGLPLDNRRTYTKSDWIIWTATLANDSTTFKKFIDPLYGYVTETPDRVPMGDWYETPDATQVGFQARSVVGGYYIKMLE</sequence>
<dbReference type="GO" id="GO:0005975">
    <property type="term" value="P:carbohydrate metabolic process"/>
    <property type="evidence" value="ECO:0007669"/>
    <property type="project" value="InterPro"/>
</dbReference>
<comment type="caution">
    <text evidence="4">The sequence shown here is derived from an EMBL/GenBank/DDBJ whole genome shotgun (WGS) entry which is preliminary data.</text>
</comment>
<feature type="domain" description="Glutaminase A central" evidence="2">
    <location>
        <begin position="495"/>
        <end position="831"/>
    </location>
</feature>
<organism evidence="4 5">
    <name type="scientific">Pseudochryseolinea flava</name>
    <dbReference type="NCBI Taxonomy" id="2059302"/>
    <lineage>
        <taxon>Bacteria</taxon>
        <taxon>Pseudomonadati</taxon>
        <taxon>Bacteroidota</taxon>
        <taxon>Cytophagia</taxon>
        <taxon>Cytophagales</taxon>
        <taxon>Fulvivirgaceae</taxon>
        <taxon>Pseudochryseolinea</taxon>
    </lineage>
</organism>
<proteinExistence type="predicted"/>
<evidence type="ECO:0000313" key="4">
    <source>
        <dbReference type="EMBL" id="RAW02416.1"/>
    </source>
</evidence>
<dbReference type="InterPro" id="IPR032514">
    <property type="entry name" value="GtaA_central"/>
</dbReference>
<dbReference type="OrthoDB" id="175993at2"/>
<protein>
    <submittedName>
        <fullName evidence="4">Glutaminase</fullName>
    </submittedName>
</protein>
<evidence type="ECO:0000259" key="3">
    <source>
        <dbReference type="Pfam" id="PF17168"/>
    </source>
</evidence>
<keyword evidence="5" id="KW-1185">Reference proteome</keyword>
<accession>A0A364Y5Z3</accession>
<dbReference type="InterPro" id="IPR008928">
    <property type="entry name" value="6-hairpin_glycosidase_sf"/>
</dbReference>
<dbReference type="Gene3D" id="1.50.10.10">
    <property type="match status" value="1"/>
</dbReference>
<dbReference type="RefSeq" id="WP_112746238.1">
    <property type="nucleotide sequence ID" value="NZ_QMFY01000002.1"/>
</dbReference>
<dbReference type="Pfam" id="PF16334">
    <property type="entry name" value="DUF4964"/>
    <property type="match status" value="1"/>
</dbReference>
<dbReference type="Pfam" id="PF17168">
    <property type="entry name" value="DUF5127"/>
    <property type="match status" value="1"/>
</dbReference>
<dbReference type="InterPro" id="IPR052743">
    <property type="entry name" value="Glutaminase_GtaA"/>
</dbReference>
<dbReference type="PANTHER" id="PTHR31987:SF1">
    <property type="entry name" value="GLUTAMINASE A"/>
    <property type="match status" value="1"/>
</dbReference>
<evidence type="ECO:0000259" key="1">
    <source>
        <dbReference type="Pfam" id="PF16334"/>
    </source>
</evidence>
<dbReference type="InterPro" id="IPR032515">
    <property type="entry name" value="DUF4964"/>
</dbReference>
<dbReference type="InterPro" id="IPR033433">
    <property type="entry name" value="GtaA_N"/>
</dbReference>
<dbReference type="Gene3D" id="2.60.120.260">
    <property type="entry name" value="Galactose-binding domain-like"/>
    <property type="match status" value="1"/>
</dbReference>
<dbReference type="InterPro" id="IPR012341">
    <property type="entry name" value="6hp_glycosidase-like_sf"/>
</dbReference>
<dbReference type="SUPFAM" id="SSF49785">
    <property type="entry name" value="Galactose-binding domain-like"/>
    <property type="match status" value="1"/>
</dbReference>
<evidence type="ECO:0000259" key="2">
    <source>
        <dbReference type="Pfam" id="PF16335"/>
    </source>
</evidence>
<reference evidence="4 5" key="1">
    <citation type="submission" date="2018-06" db="EMBL/GenBank/DDBJ databases">
        <title>Chryseolinea flavus sp. nov., a member of the phylum Bacteroidetes isolated from soil.</title>
        <authorList>
            <person name="Li Y."/>
            <person name="Wang J."/>
        </authorList>
    </citation>
    <scope>NUCLEOTIDE SEQUENCE [LARGE SCALE GENOMIC DNA]</scope>
    <source>
        <strain evidence="4 5">SDU1-6</strain>
    </source>
</reference>
<name>A0A364Y5Z3_9BACT</name>
<feature type="domain" description="Glutaminase A N-terminal" evidence="3">
    <location>
        <begin position="260"/>
        <end position="488"/>
    </location>
</feature>
<dbReference type="Proteomes" id="UP000251889">
    <property type="component" value="Unassembled WGS sequence"/>
</dbReference>
<dbReference type="PANTHER" id="PTHR31987">
    <property type="entry name" value="GLUTAMINASE A-RELATED"/>
    <property type="match status" value="1"/>
</dbReference>
<dbReference type="PROSITE" id="PS51257">
    <property type="entry name" value="PROKAR_LIPOPROTEIN"/>
    <property type="match status" value="1"/>
</dbReference>
<evidence type="ECO:0000313" key="5">
    <source>
        <dbReference type="Proteomes" id="UP000251889"/>
    </source>
</evidence>
<dbReference type="Pfam" id="PF16335">
    <property type="entry name" value="GtaA_6_Hairpin"/>
    <property type="match status" value="1"/>
</dbReference>
<dbReference type="InterPro" id="IPR008979">
    <property type="entry name" value="Galactose-bd-like_sf"/>
</dbReference>